<feature type="transmembrane region" description="Helical" evidence="6">
    <location>
        <begin position="207"/>
        <end position="226"/>
    </location>
</feature>
<dbReference type="OrthoDB" id="153124at2"/>
<dbReference type="GO" id="GO:0005886">
    <property type="term" value="C:plasma membrane"/>
    <property type="evidence" value="ECO:0007669"/>
    <property type="project" value="TreeGrafter"/>
</dbReference>
<dbReference type="AlphaFoldDB" id="A0A399IV86"/>
<evidence type="ECO:0000256" key="2">
    <source>
        <dbReference type="ARBA" id="ARBA00022692"/>
    </source>
</evidence>
<sequence length="356" mass="37293">MILCERLSSVLDQWSIFGLLAAFLVAAIMVLFSGLRMTDLADKLADRTGLGEAIAGAVLLGAATSLSGTIVSITSAHDGLASLAYSNSIGGIAAQTAFLAIADITYRKANLEHAAAELANVFQSIVLIILLTLPLLAINMKEFTVLAIHPVSFVIPVVYVAALVSTRSLRENPMWRPVSTRDSRTDTPDQEDAETGQKSTLRLFMEFGFLMVVMGLAGWVIAKTAAEVTGRLELPETLVGALATAVVTSLPELVTTLAAVRRGALQLAVGGIIGGNTFDTLFLSAADVAYRDGSLYHAASTGDYFWTATSILMTGILLAGLVLRQRAGPGRIGFESAMILVVYGGAVALQATSGSG</sequence>
<feature type="transmembrane region" description="Helical" evidence="6">
    <location>
        <begin position="143"/>
        <end position="164"/>
    </location>
</feature>
<protein>
    <submittedName>
        <fullName evidence="8">Sodium:calcium antiporter</fullName>
    </submittedName>
</protein>
<dbReference type="PANTHER" id="PTHR10846">
    <property type="entry name" value="SODIUM/POTASSIUM/CALCIUM EXCHANGER"/>
    <property type="match status" value="1"/>
</dbReference>
<comment type="subcellular location">
    <subcellularLocation>
        <location evidence="1">Membrane</location>
        <topology evidence="1">Multi-pass membrane protein</topology>
    </subcellularLocation>
</comment>
<dbReference type="GO" id="GO:0005262">
    <property type="term" value="F:calcium channel activity"/>
    <property type="evidence" value="ECO:0007669"/>
    <property type="project" value="TreeGrafter"/>
</dbReference>
<name>A0A399IV86_9RHOB</name>
<feature type="domain" description="Sodium/calcium exchanger membrane region" evidence="7">
    <location>
        <begin position="208"/>
        <end position="350"/>
    </location>
</feature>
<keyword evidence="2 6" id="KW-0812">Transmembrane</keyword>
<feature type="domain" description="Sodium/calcium exchanger membrane region" evidence="7">
    <location>
        <begin position="20"/>
        <end position="140"/>
    </location>
</feature>
<feature type="region of interest" description="Disordered" evidence="5">
    <location>
        <begin position="175"/>
        <end position="196"/>
    </location>
</feature>
<feature type="transmembrane region" description="Helical" evidence="6">
    <location>
        <begin position="267"/>
        <end position="284"/>
    </location>
</feature>
<feature type="transmembrane region" description="Helical" evidence="6">
    <location>
        <begin position="332"/>
        <end position="351"/>
    </location>
</feature>
<dbReference type="InterPro" id="IPR004481">
    <property type="entry name" value="K/Na/Ca-exchanger"/>
</dbReference>
<comment type="caution">
    <text evidence="8">The sequence shown here is derived from an EMBL/GenBank/DDBJ whole genome shotgun (WGS) entry which is preliminary data.</text>
</comment>
<dbReference type="Gene3D" id="1.20.1420.30">
    <property type="entry name" value="NCX, central ion-binding region"/>
    <property type="match status" value="2"/>
</dbReference>
<reference evidence="8 9" key="1">
    <citation type="submission" date="2018-08" db="EMBL/GenBank/DDBJ databases">
        <title>Pseudooceanicola sediminis CY03 in the family Rhodobacteracea.</title>
        <authorList>
            <person name="Zhang Y.-J."/>
        </authorList>
    </citation>
    <scope>NUCLEOTIDE SEQUENCE [LARGE SCALE GENOMIC DNA]</scope>
    <source>
        <strain evidence="8 9">CY03</strain>
    </source>
</reference>
<feature type="transmembrane region" description="Helical" evidence="6">
    <location>
        <begin position="304"/>
        <end position="323"/>
    </location>
</feature>
<dbReference type="Pfam" id="PF01699">
    <property type="entry name" value="Na_Ca_ex"/>
    <property type="match status" value="2"/>
</dbReference>
<dbReference type="InterPro" id="IPR044880">
    <property type="entry name" value="NCX_ion-bd_dom_sf"/>
</dbReference>
<keyword evidence="4 6" id="KW-0472">Membrane</keyword>
<evidence type="ECO:0000256" key="3">
    <source>
        <dbReference type="ARBA" id="ARBA00022989"/>
    </source>
</evidence>
<proteinExistence type="predicted"/>
<keyword evidence="9" id="KW-1185">Reference proteome</keyword>
<evidence type="ECO:0000256" key="5">
    <source>
        <dbReference type="SAM" id="MobiDB-lite"/>
    </source>
</evidence>
<feature type="transmembrane region" description="Helical" evidence="6">
    <location>
        <begin position="53"/>
        <end position="73"/>
    </location>
</feature>
<keyword evidence="3 6" id="KW-1133">Transmembrane helix</keyword>
<evidence type="ECO:0000313" key="8">
    <source>
        <dbReference type="EMBL" id="RII37065.1"/>
    </source>
</evidence>
<organism evidence="8 9">
    <name type="scientific">Pseudooceanicola sediminis</name>
    <dbReference type="NCBI Taxonomy" id="2211117"/>
    <lineage>
        <taxon>Bacteria</taxon>
        <taxon>Pseudomonadati</taxon>
        <taxon>Pseudomonadota</taxon>
        <taxon>Alphaproteobacteria</taxon>
        <taxon>Rhodobacterales</taxon>
        <taxon>Paracoccaceae</taxon>
        <taxon>Pseudooceanicola</taxon>
    </lineage>
</organism>
<evidence type="ECO:0000256" key="4">
    <source>
        <dbReference type="ARBA" id="ARBA00023136"/>
    </source>
</evidence>
<dbReference type="InterPro" id="IPR004837">
    <property type="entry name" value="NaCa_Exmemb"/>
</dbReference>
<feature type="transmembrane region" description="Helical" evidence="6">
    <location>
        <begin position="14"/>
        <end position="32"/>
    </location>
</feature>
<evidence type="ECO:0000313" key="9">
    <source>
        <dbReference type="Proteomes" id="UP000265848"/>
    </source>
</evidence>
<dbReference type="EMBL" id="QWJJ01000023">
    <property type="protein sequence ID" value="RII37065.1"/>
    <property type="molecule type" value="Genomic_DNA"/>
</dbReference>
<evidence type="ECO:0000256" key="1">
    <source>
        <dbReference type="ARBA" id="ARBA00004141"/>
    </source>
</evidence>
<dbReference type="GO" id="GO:0008273">
    <property type="term" value="F:calcium, potassium:sodium antiporter activity"/>
    <property type="evidence" value="ECO:0007669"/>
    <property type="project" value="TreeGrafter"/>
</dbReference>
<dbReference type="GO" id="GO:0006874">
    <property type="term" value="P:intracellular calcium ion homeostasis"/>
    <property type="evidence" value="ECO:0007669"/>
    <property type="project" value="TreeGrafter"/>
</dbReference>
<feature type="transmembrane region" description="Helical" evidence="6">
    <location>
        <begin position="238"/>
        <end position="260"/>
    </location>
</feature>
<evidence type="ECO:0000259" key="7">
    <source>
        <dbReference type="Pfam" id="PF01699"/>
    </source>
</evidence>
<feature type="transmembrane region" description="Helical" evidence="6">
    <location>
        <begin position="85"/>
        <end position="106"/>
    </location>
</feature>
<dbReference type="Proteomes" id="UP000265848">
    <property type="component" value="Unassembled WGS sequence"/>
</dbReference>
<evidence type="ECO:0000256" key="6">
    <source>
        <dbReference type="SAM" id="Phobius"/>
    </source>
</evidence>
<feature type="transmembrane region" description="Helical" evidence="6">
    <location>
        <begin position="118"/>
        <end position="137"/>
    </location>
</feature>
<dbReference type="PANTHER" id="PTHR10846:SF8">
    <property type="entry name" value="INNER MEMBRANE PROTEIN YRBG"/>
    <property type="match status" value="1"/>
</dbReference>
<gene>
    <name evidence="8" type="ORF">DL237_19230</name>
</gene>
<accession>A0A399IV86</accession>